<name>A0ABU7CH32_9TELE</name>
<accession>A0ABU7CH32</accession>
<evidence type="ECO:0000313" key="3">
    <source>
        <dbReference type="Proteomes" id="UP001345963"/>
    </source>
</evidence>
<keyword evidence="3" id="KW-1185">Reference proteome</keyword>
<dbReference type="Proteomes" id="UP001345963">
    <property type="component" value="Unassembled WGS sequence"/>
</dbReference>
<sequence length="154" mass="17427">MGSVRNWAVRGNLFKNYWLSSNRPLRHPQLNKPAQAAIATANKGWPELNHNSQTWLTFDALCKIYVNEHDFALIVPCPADKSSGIFLELMTKLTCVIISTGDSPEDFGRTTLANVSAKDSFLWLHSVFALVYFIITLLSMAHHSARLEHREDEK</sequence>
<protein>
    <submittedName>
        <fullName evidence="2">Uncharacterized protein</fullName>
    </submittedName>
</protein>
<organism evidence="2 3">
    <name type="scientific">Ataeniobius toweri</name>
    <dbReference type="NCBI Taxonomy" id="208326"/>
    <lineage>
        <taxon>Eukaryota</taxon>
        <taxon>Metazoa</taxon>
        <taxon>Chordata</taxon>
        <taxon>Craniata</taxon>
        <taxon>Vertebrata</taxon>
        <taxon>Euteleostomi</taxon>
        <taxon>Actinopterygii</taxon>
        <taxon>Neopterygii</taxon>
        <taxon>Teleostei</taxon>
        <taxon>Neoteleostei</taxon>
        <taxon>Acanthomorphata</taxon>
        <taxon>Ovalentaria</taxon>
        <taxon>Atherinomorphae</taxon>
        <taxon>Cyprinodontiformes</taxon>
        <taxon>Goodeidae</taxon>
        <taxon>Ataeniobius</taxon>
    </lineage>
</organism>
<evidence type="ECO:0000313" key="2">
    <source>
        <dbReference type="EMBL" id="MED6262262.1"/>
    </source>
</evidence>
<evidence type="ECO:0000256" key="1">
    <source>
        <dbReference type="SAM" id="Phobius"/>
    </source>
</evidence>
<proteinExistence type="predicted"/>
<reference evidence="2 3" key="1">
    <citation type="submission" date="2021-07" db="EMBL/GenBank/DDBJ databases">
        <authorList>
            <person name="Palmer J.M."/>
        </authorList>
    </citation>
    <scope>NUCLEOTIDE SEQUENCE [LARGE SCALE GENOMIC DNA]</scope>
    <source>
        <strain evidence="2 3">AT_MEX2019</strain>
        <tissue evidence="2">Muscle</tissue>
    </source>
</reference>
<gene>
    <name evidence="2" type="ORF">ATANTOWER_016827</name>
</gene>
<keyword evidence="1" id="KW-0472">Membrane</keyword>
<dbReference type="EMBL" id="JAHUTI010091990">
    <property type="protein sequence ID" value="MED6262262.1"/>
    <property type="molecule type" value="Genomic_DNA"/>
</dbReference>
<keyword evidence="1" id="KW-1133">Transmembrane helix</keyword>
<keyword evidence="1" id="KW-0812">Transmembrane</keyword>
<feature type="non-terminal residue" evidence="2">
    <location>
        <position position="154"/>
    </location>
</feature>
<comment type="caution">
    <text evidence="2">The sequence shown here is derived from an EMBL/GenBank/DDBJ whole genome shotgun (WGS) entry which is preliminary data.</text>
</comment>
<feature type="transmembrane region" description="Helical" evidence="1">
    <location>
        <begin position="121"/>
        <end position="141"/>
    </location>
</feature>